<dbReference type="PANTHER" id="PTHR12603:SF0">
    <property type="entry name" value="CCR4-NOT TRANSCRIPTION COMPLEX SUBUNIT 4"/>
    <property type="match status" value="1"/>
</dbReference>
<dbReference type="InterPro" id="IPR039780">
    <property type="entry name" value="Mot2"/>
</dbReference>
<feature type="domain" description="RING-type" evidence="3">
    <location>
        <begin position="261"/>
        <end position="304"/>
    </location>
</feature>
<dbReference type="GO" id="GO:0030014">
    <property type="term" value="C:CCR4-NOT complex"/>
    <property type="evidence" value="ECO:0007669"/>
    <property type="project" value="InterPro"/>
</dbReference>
<dbReference type="GO" id="GO:0008270">
    <property type="term" value="F:zinc ion binding"/>
    <property type="evidence" value="ECO:0007669"/>
    <property type="project" value="UniProtKB-KW"/>
</dbReference>
<keyword evidence="1" id="KW-0863">Zinc-finger</keyword>
<dbReference type="CDD" id="cd16618">
    <property type="entry name" value="mRING-HC-C4C4_CNOT4"/>
    <property type="match status" value="1"/>
</dbReference>
<feature type="compositionally biased region" description="Basic and acidic residues" evidence="2">
    <location>
        <begin position="84"/>
        <end position="99"/>
    </location>
</feature>
<feature type="compositionally biased region" description="Basic and acidic residues" evidence="2">
    <location>
        <begin position="147"/>
        <end position="157"/>
    </location>
</feature>
<name>A0A835SF16_VANPL</name>
<evidence type="ECO:0000313" key="5">
    <source>
        <dbReference type="Proteomes" id="UP000639772"/>
    </source>
</evidence>
<dbReference type="Gene3D" id="3.30.40.10">
    <property type="entry name" value="Zinc/RING finger domain, C3HC4 (zinc finger)"/>
    <property type="match status" value="1"/>
</dbReference>
<protein>
    <recommendedName>
        <fullName evidence="3">RING-type domain-containing protein</fullName>
    </recommendedName>
</protein>
<evidence type="ECO:0000313" key="4">
    <source>
        <dbReference type="EMBL" id="KAG0502577.1"/>
    </source>
</evidence>
<keyword evidence="1" id="KW-0479">Metal-binding</keyword>
<feature type="region of interest" description="Disordered" evidence="2">
    <location>
        <begin position="45"/>
        <end position="188"/>
    </location>
</feature>
<evidence type="ECO:0000256" key="1">
    <source>
        <dbReference type="PROSITE-ProRule" id="PRU00175"/>
    </source>
</evidence>
<dbReference type="InterPro" id="IPR039515">
    <property type="entry name" value="NOT4_mRING-HC-C4C4"/>
</dbReference>
<dbReference type="GO" id="GO:0004842">
    <property type="term" value="F:ubiquitin-protein transferase activity"/>
    <property type="evidence" value="ECO:0007669"/>
    <property type="project" value="InterPro"/>
</dbReference>
<sequence>MGYDAMANNASVPVISRDFGKKKKGNRSAKLKQCKLDARREQWLSQVRNKGGRDGSPGALPTMPAAHQTVILPRPVQRGLESGSSKREARIDVEHDGPGFHDSGSDSPVRSPTQGRNMQRKDCSSTSGSSVGSWSRSVSDTEEDRQEEEKGEEKAGIDDWEAIADALSDVGDNNQMNTNSVQGKLDLKTKQNNHNDIRHCVGVLRPEINRVVHKAWRADDAARPQCLPNLSKQQSLPTNTERRFMAPGWICRVVDLTPSSCPICVEDFDLTDSRFLPCSCGFRICLFCHKKILEEGDGRCPGCRKVYDRVACMENSIAGAVLSMPYRFSRSCSMSSGS</sequence>
<dbReference type="InterPro" id="IPR013083">
    <property type="entry name" value="Znf_RING/FYVE/PHD"/>
</dbReference>
<organism evidence="4 5">
    <name type="scientific">Vanilla planifolia</name>
    <name type="common">Vanilla</name>
    <dbReference type="NCBI Taxonomy" id="51239"/>
    <lineage>
        <taxon>Eukaryota</taxon>
        <taxon>Viridiplantae</taxon>
        <taxon>Streptophyta</taxon>
        <taxon>Embryophyta</taxon>
        <taxon>Tracheophyta</taxon>
        <taxon>Spermatophyta</taxon>
        <taxon>Magnoliopsida</taxon>
        <taxon>Liliopsida</taxon>
        <taxon>Asparagales</taxon>
        <taxon>Orchidaceae</taxon>
        <taxon>Vanilloideae</taxon>
        <taxon>Vanilleae</taxon>
        <taxon>Vanilla</taxon>
    </lineage>
</organism>
<feature type="region of interest" description="Disordered" evidence="2">
    <location>
        <begin position="1"/>
        <end position="33"/>
    </location>
</feature>
<dbReference type="Pfam" id="PF14570">
    <property type="entry name" value="zf-RING_4"/>
    <property type="match status" value="1"/>
</dbReference>
<evidence type="ECO:0000259" key="3">
    <source>
        <dbReference type="PROSITE" id="PS50089"/>
    </source>
</evidence>
<evidence type="ECO:0000256" key="2">
    <source>
        <dbReference type="SAM" id="MobiDB-lite"/>
    </source>
</evidence>
<feature type="compositionally biased region" description="Polar residues" evidence="2">
    <location>
        <begin position="171"/>
        <end position="182"/>
    </location>
</feature>
<dbReference type="GO" id="GO:0016567">
    <property type="term" value="P:protein ubiquitination"/>
    <property type="evidence" value="ECO:0007669"/>
    <property type="project" value="TreeGrafter"/>
</dbReference>
<accession>A0A835SF16</accession>
<dbReference type="AlphaFoldDB" id="A0A835SF16"/>
<keyword evidence="1" id="KW-0862">Zinc</keyword>
<dbReference type="InterPro" id="IPR001841">
    <property type="entry name" value="Znf_RING"/>
</dbReference>
<dbReference type="Proteomes" id="UP000639772">
    <property type="component" value="Chromosome 1"/>
</dbReference>
<dbReference type="PROSITE" id="PS50089">
    <property type="entry name" value="ZF_RING_2"/>
    <property type="match status" value="1"/>
</dbReference>
<proteinExistence type="predicted"/>
<dbReference type="EMBL" id="JADCNM010000001">
    <property type="protein sequence ID" value="KAG0502577.1"/>
    <property type="molecule type" value="Genomic_DNA"/>
</dbReference>
<comment type="caution">
    <text evidence="4">The sequence shown here is derived from an EMBL/GenBank/DDBJ whole genome shotgun (WGS) entry which is preliminary data.</text>
</comment>
<gene>
    <name evidence="4" type="ORF">HPP92_002649</name>
</gene>
<dbReference type="OrthoDB" id="1923159at2759"/>
<feature type="compositionally biased region" description="Low complexity" evidence="2">
    <location>
        <begin position="124"/>
        <end position="138"/>
    </location>
</feature>
<feature type="compositionally biased region" description="Polar residues" evidence="2">
    <location>
        <begin position="105"/>
        <end position="117"/>
    </location>
</feature>
<feature type="compositionally biased region" description="Basic residues" evidence="2">
    <location>
        <begin position="20"/>
        <end position="33"/>
    </location>
</feature>
<dbReference type="PANTHER" id="PTHR12603">
    <property type="entry name" value="CCR4-NOT TRANSCRIPTION COMPLEX RELATED"/>
    <property type="match status" value="1"/>
</dbReference>
<dbReference type="SUPFAM" id="SSF57850">
    <property type="entry name" value="RING/U-box"/>
    <property type="match status" value="1"/>
</dbReference>
<reference evidence="4 5" key="1">
    <citation type="journal article" date="2020" name="Nat. Food">
        <title>A phased Vanilla planifolia genome enables genetic improvement of flavour and production.</title>
        <authorList>
            <person name="Hasing T."/>
            <person name="Tang H."/>
            <person name="Brym M."/>
            <person name="Khazi F."/>
            <person name="Huang T."/>
            <person name="Chambers A.H."/>
        </authorList>
    </citation>
    <scope>NUCLEOTIDE SEQUENCE [LARGE SCALE GENOMIC DNA]</scope>
    <source>
        <tissue evidence="4">Leaf</tissue>
    </source>
</reference>